<reference evidence="2" key="1">
    <citation type="submission" date="2020-03" db="EMBL/GenBank/DDBJ databases">
        <authorList>
            <person name="Zhang R."/>
        </authorList>
    </citation>
    <scope>NUCLEOTIDE SEQUENCE</scope>
</reference>
<feature type="compositionally biased region" description="Polar residues" evidence="1">
    <location>
        <begin position="237"/>
        <end position="247"/>
    </location>
</feature>
<organism evidence="2">
    <name type="scientific">Populus davidiana</name>
    <dbReference type="NCBI Taxonomy" id="266767"/>
    <lineage>
        <taxon>Eukaryota</taxon>
        <taxon>Viridiplantae</taxon>
        <taxon>Streptophyta</taxon>
        <taxon>Embryophyta</taxon>
        <taxon>Tracheophyta</taxon>
        <taxon>Spermatophyta</taxon>
        <taxon>Magnoliopsida</taxon>
        <taxon>eudicotyledons</taxon>
        <taxon>Gunneridae</taxon>
        <taxon>Pentapetalae</taxon>
        <taxon>rosids</taxon>
        <taxon>fabids</taxon>
        <taxon>Malpighiales</taxon>
        <taxon>Salicaceae</taxon>
        <taxon>Saliceae</taxon>
        <taxon>Populus</taxon>
    </lineage>
</organism>
<dbReference type="EMBL" id="GILB01010731">
    <property type="protein sequence ID" value="NUU91064.1"/>
    <property type="molecule type" value="Transcribed_RNA"/>
</dbReference>
<proteinExistence type="predicted"/>
<evidence type="ECO:0000256" key="1">
    <source>
        <dbReference type="SAM" id="MobiDB-lite"/>
    </source>
</evidence>
<evidence type="ECO:0000313" key="2">
    <source>
        <dbReference type="EMBL" id="NUU91064.1"/>
    </source>
</evidence>
<dbReference type="AlphaFoldDB" id="A0A6M2F1A3"/>
<feature type="region of interest" description="Disordered" evidence="1">
    <location>
        <begin position="218"/>
        <end position="253"/>
    </location>
</feature>
<sequence length="269" mass="28613">MGPSMQVAPPSTKLDVQLGFTGSERENVQQIVREPLSPQSMNAKQNTVPYASATPSVTAGWYSNNVPGVEHMRSNVKLLSNQSTGSLGLVNQSSEQFYHPVSRKENSFLFSGPATSNRQGGTRSPSFTVPSQLQGSYGKTTASLPSLAAPSSLGLFTGWGAAGTLGSPHVDWDTGSLMPEFDYSSIDWTLDSNLLSSKSNGLWLGLTSLLRNTSITRTSSTNSSFLSGLRDSGVAKETSSSAGSREWTSPFAGKDMFSLPRQFVTSPSP</sequence>
<protein>
    <submittedName>
        <fullName evidence="2">Uncharacterized protein</fullName>
    </submittedName>
</protein>
<name>A0A6M2F1A3_9ROSI</name>
<accession>A0A6M2F1A3</accession>
<dbReference type="PANTHER" id="PTHR35294:SF4">
    <property type="entry name" value="UBA DOMAIN-CONTAINING PROTEIN"/>
    <property type="match status" value="1"/>
</dbReference>
<dbReference type="PANTHER" id="PTHR35294">
    <property type="entry name" value="UBIQUITIN-ASSOCIATED/TRANSLATION ELONGATION FACTOR EF1B PROTEIN"/>
    <property type="match status" value="1"/>
</dbReference>